<evidence type="ECO:0000259" key="2">
    <source>
        <dbReference type="Pfam" id="PF21666"/>
    </source>
</evidence>
<dbReference type="PANTHER" id="PTHR33119">
    <property type="entry name" value="IFI3P"/>
    <property type="match status" value="1"/>
</dbReference>
<feature type="domain" description="DUF4246" evidence="1">
    <location>
        <begin position="98"/>
        <end position="547"/>
    </location>
</feature>
<feature type="domain" description="DUF4246" evidence="2">
    <location>
        <begin position="15"/>
        <end position="81"/>
    </location>
</feature>
<dbReference type="AlphaFoldDB" id="A0A9P5HK59"/>
<dbReference type="Pfam" id="PF21666">
    <property type="entry name" value="DUF4246_N"/>
    <property type="match status" value="1"/>
</dbReference>
<protein>
    <recommendedName>
        <fullName evidence="5">DUF1665 domain-containing protein</fullName>
    </recommendedName>
</protein>
<dbReference type="Proteomes" id="UP000722485">
    <property type="component" value="Unassembled WGS sequence"/>
</dbReference>
<dbReference type="EMBL" id="JAANBB010000030">
    <property type="protein sequence ID" value="KAF7554625.1"/>
    <property type="molecule type" value="Genomic_DNA"/>
</dbReference>
<evidence type="ECO:0008006" key="5">
    <source>
        <dbReference type="Google" id="ProtNLM"/>
    </source>
</evidence>
<keyword evidence="4" id="KW-1185">Reference proteome</keyword>
<accession>A0A9P5HK59</accession>
<dbReference type="PANTHER" id="PTHR33119:SF1">
    <property type="entry name" value="FE2OG DIOXYGENASE DOMAIN-CONTAINING PROTEIN"/>
    <property type="match status" value="1"/>
</dbReference>
<dbReference type="InterPro" id="IPR049207">
    <property type="entry name" value="DUF4246_N"/>
</dbReference>
<comment type="caution">
    <text evidence="3">The sequence shown here is derived from an EMBL/GenBank/DDBJ whole genome shotgun (WGS) entry which is preliminary data.</text>
</comment>
<evidence type="ECO:0000313" key="4">
    <source>
        <dbReference type="Proteomes" id="UP000722485"/>
    </source>
</evidence>
<dbReference type="InterPro" id="IPR025340">
    <property type="entry name" value="DUF4246"/>
</dbReference>
<proteinExistence type="predicted"/>
<organism evidence="3 4">
    <name type="scientific">Cylindrodendrum hubeiense</name>
    <dbReference type="NCBI Taxonomy" id="595255"/>
    <lineage>
        <taxon>Eukaryota</taxon>
        <taxon>Fungi</taxon>
        <taxon>Dikarya</taxon>
        <taxon>Ascomycota</taxon>
        <taxon>Pezizomycotina</taxon>
        <taxon>Sordariomycetes</taxon>
        <taxon>Hypocreomycetidae</taxon>
        <taxon>Hypocreales</taxon>
        <taxon>Nectriaceae</taxon>
        <taxon>Cylindrodendrum</taxon>
    </lineage>
</organism>
<gene>
    <name evidence="3" type="ORF">G7Z17_g2757</name>
</gene>
<sequence>MSTESLNPGGGSILLPGYGLPLDNRTRDSFPVLVAAYSEWAAATLLLREICMLKVIEDITNKPDWWIKVSDEEIVAKWRNEAIAMPWTDYHEYADFTEKMADACIKELRKKANIYVKTGLIPVMDYSACALKSDCLIPDDLREALKSAVAPLENVPVDRKDWHPGSDDRVLDLVHPSLWPLLYGRSRILPDKRINLQNCLEYCGTGLTLPKLPKPPAVDTLWNPFPVETLSSRFQWLPCDVDLTGDHPRIDSYINNLHPVRHALLYPVIEKFIEKALPAWDIVYRWPKEFQVQRLFTNRVSIRCSVPEICSKWDTRTCYESSRPPNENEVLMDLDDDGYPDSEQERLDYQWFKETHPMNLPDPKPDLNDLVKFDEKDVKTSGFFAGASRIQVIVKLANIHLTPDKPHYDGGSWHIEGQLNEHICSTALYYYDCDNITDCRLDFRTQADEEKLRSNLSYDQGDHDSIYATFGIRNDTNQLQDIGGVLTRPNRMLFFPNIYQHRVSSFELADKTKPGHRKILALFLVDPTVPVISTANVPPQQHDWWAESAFPADFRSKLPSEIMDMVVDDMDFPIGEIEAKEIRKELMAERTVLNEQSDTNLEKLQWSFCEH</sequence>
<dbReference type="InterPro" id="IPR049192">
    <property type="entry name" value="DUF4246_C"/>
</dbReference>
<evidence type="ECO:0000259" key="1">
    <source>
        <dbReference type="Pfam" id="PF14033"/>
    </source>
</evidence>
<dbReference type="Pfam" id="PF14033">
    <property type="entry name" value="DUF4246"/>
    <property type="match status" value="1"/>
</dbReference>
<evidence type="ECO:0000313" key="3">
    <source>
        <dbReference type="EMBL" id="KAF7554625.1"/>
    </source>
</evidence>
<dbReference type="OrthoDB" id="415532at2759"/>
<reference evidence="3" key="1">
    <citation type="submission" date="2020-03" db="EMBL/GenBank/DDBJ databases">
        <title>Draft Genome Sequence of Cylindrodendrum hubeiense.</title>
        <authorList>
            <person name="Buettner E."/>
            <person name="Kellner H."/>
        </authorList>
    </citation>
    <scope>NUCLEOTIDE SEQUENCE</scope>
    <source>
        <strain evidence="3">IHI 201604</strain>
    </source>
</reference>
<name>A0A9P5HK59_9HYPO</name>